<feature type="active site" description="Nucleophile" evidence="2">
    <location>
        <position position="75"/>
    </location>
</feature>
<evidence type="ECO:0000313" key="5">
    <source>
        <dbReference type="EMBL" id="AFM16735.1"/>
    </source>
</evidence>
<evidence type="ECO:0000259" key="4">
    <source>
        <dbReference type="PROSITE" id="PS51635"/>
    </source>
</evidence>
<evidence type="ECO:0000256" key="3">
    <source>
        <dbReference type="SAM" id="Phobius"/>
    </source>
</evidence>
<dbReference type="Proteomes" id="UP000006057">
    <property type="component" value="Chromosome"/>
</dbReference>
<dbReference type="InterPro" id="IPR016035">
    <property type="entry name" value="Acyl_Trfase/lysoPLipase"/>
</dbReference>
<feature type="active site" description="Proton acceptor" evidence="2">
    <location>
        <position position="290"/>
    </location>
</feature>
<keyword evidence="2" id="KW-0378">Hydrolase</keyword>
<accession>I4BHH8</accession>
<evidence type="ECO:0000256" key="1">
    <source>
        <dbReference type="ARBA" id="ARBA00023098"/>
    </source>
</evidence>
<dbReference type="RefSeq" id="WP_014815215.1">
    <property type="nucleotide sequence ID" value="NC_018027.1"/>
</dbReference>
<dbReference type="InterPro" id="IPR024282">
    <property type="entry name" value="DUF3376"/>
</dbReference>
<dbReference type="Pfam" id="PF01734">
    <property type="entry name" value="Patatin"/>
    <property type="match status" value="1"/>
</dbReference>
<dbReference type="GO" id="GO:0016042">
    <property type="term" value="P:lipid catabolic process"/>
    <property type="evidence" value="ECO:0007669"/>
    <property type="project" value="UniProtKB-UniRule"/>
</dbReference>
<feature type="transmembrane region" description="Helical" evidence="3">
    <location>
        <begin position="1109"/>
        <end position="1129"/>
    </location>
</feature>
<feature type="transmembrane region" description="Helical" evidence="3">
    <location>
        <begin position="1236"/>
        <end position="1258"/>
    </location>
</feature>
<comment type="caution">
    <text evidence="2">Lacks conserved residue(s) required for the propagation of feature annotation.</text>
</comment>
<dbReference type="InterPro" id="IPR019894">
    <property type="entry name" value="Patatin-related_protein"/>
</dbReference>
<dbReference type="Gene3D" id="3.40.1090.10">
    <property type="entry name" value="Cytosolic phospholipase A2 catalytic domain"/>
    <property type="match status" value="1"/>
</dbReference>
<feature type="transmembrane region" description="Helical" evidence="3">
    <location>
        <begin position="1007"/>
        <end position="1026"/>
    </location>
</feature>
<feature type="domain" description="PNPLA" evidence="4">
    <location>
        <begin position="24"/>
        <end position="303"/>
    </location>
</feature>
<feature type="transmembrane region" description="Helical" evidence="3">
    <location>
        <begin position="1046"/>
        <end position="1069"/>
    </location>
</feature>
<feature type="transmembrane region" description="Helical" evidence="3">
    <location>
        <begin position="956"/>
        <end position="974"/>
    </location>
</feature>
<keyword evidence="6" id="KW-1185">Reference proteome</keyword>
<dbReference type="KEGG" id="mcb:Mycch_1950"/>
<keyword evidence="3" id="KW-0812">Transmembrane</keyword>
<feature type="short sequence motif" description="DGA/G" evidence="2">
    <location>
        <begin position="290"/>
        <end position="292"/>
    </location>
</feature>
<keyword evidence="3" id="KW-0472">Membrane</keyword>
<dbReference type="SUPFAM" id="SSF52151">
    <property type="entry name" value="FabD/lysophospholipase-like"/>
    <property type="match status" value="1"/>
</dbReference>
<feature type="short sequence motif" description="GXSXG" evidence="2">
    <location>
        <begin position="73"/>
        <end position="77"/>
    </location>
</feature>
<dbReference type="STRING" id="710421.Mycch_1950"/>
<dbReference type="PATRIC" id="fig|710421.3.peg.1952"/>
<sequence length="1348" mass="146175">MESQSGKSTGNLDPVDSRELRLAVTMNGGVSLAVYMGGVAHELNQLTDEKGPYRELWRFLGDPPVPVIDVLTGTSAGGINAAALALAQANANRTDLSSLRRLWIDHGQIGSLLRQPFRKTQASILAGDDYFLPQLESAFSGLTSDYKRSDRPVDLTITTTLMNPYTDRTADDLGTGIVQTHHAGSFRFQGHPSNSAIRALLRDNAPPPVDVFSDSAGETAEAGPEVQKRFEGLRTTVRALALATRASASFPVAFEACFIPIRDPQGYQDMAKYANWAKTTKKSVSRFAVDGGVLANTPTRPALEAIRHRVAGDQLVRRALLLVHPHAVRADTVRETSDEHDDPPTLLATLTGVMRAASSMGSLSYVEEIERHNEQALRWRDGRSITLSNFESLAELRHYLKSPAGEPTKSWGLFYSMRVRRGAYVLAHQIHEKCSTPLAELVRIAQDVVNDYAKDTGRTSRLPFVPDDPPCTENLSRGAWLWGLDMAVGVATFVTELLRRFHAEQAPETRAASQPAPLETLFSKTRDAWRKASNARVALETLGEKEEESATVDVTRPPRKWLTDNLHGYATRMGTTGPGTSAALVDSIVREQVIQPLLEVIGSIRHVQSLSGQHLPLVPLTNSKVLLTARSEDALLEALMMVEVIGYLVTEQDSGGDERVPSAPIELVQLSAQAKQHFAPGFTSDDKLAGMSLNRFGAFLKRSWRANDWIWGRLDAIKIILLVVLTPRVVRGLIVRYPDPEELIYRLCTATFGAQNADTEGGTHDEHVRQFIESTRGLDKHRDLAKLRAAAEEELANLSRDDDYQPLENLVSLVAYGYQMSVAAEEAPWLAKAVYDDVEEGATGSRSAAFLSRYRRWRDPKPATTLHSGDRLAANRDILEIFVESGIGQEAVEEELPGDMALRTATAAAAVATTVISSPSSGLSFAQPLTRIIRGFVGVPYWIVIGLTQRGNIARMLAASALALGVALVAVALLAPLSGFISTLVPTIGVGSLITLFAYAAARSRSVVHAAALLGLLIPLAVFALHRLTAGSHSSADSAPDKIFSFSWQESLFGTLCVLILIAGTVVVANINSPKSSPLAATGDVITAASRWWREVRGRHLLMYARRSTLGIVAILPAVWGVIALLGLTPPNAIRGILPDSVERFLAQIPHGSVVWFAAPMVIIIGHGIVIGWRKTRKLRPYGGRAGSEAHSTKTLKDPAGLAIAWSAVYGALYVTLAVTISIVRGTHPPLWEGAAAAVSLTLGWLFSVVAIHVIFWLRERRLVKRLAGAYATSLERADAVGTASFDRFTVDLLDRVGEMSTYLIKDNAKLTLTGRDVAARALAKSEVMPLSGRNARLTSNPGSTGRG</sequence>
<dbReference type="OrthoDB" id="8728704at2"/>
<name>I4BHH8_MYCCN</name>
<dbReference type="GO" id="GO:0016787">
    <property type="term" value="F:hydrolase activity"/>
    <property type="evidence" value="ECO:0007669"/>
    <property type="project" value="UniProtKB-UniRule"/>
</dbReference>
<dbReference type="Pfam" id="PF11856">
    <property type="entry name" value="DUF3376"/>
    <property type="match status" value="1"/>
</dbReference>
<keyword evidence="3" id="KW-1133">Transmembrane helix</keyword>
<feature type="transmembrane region" description="Helical" evidence="3">
    <location>
        <begin position="1149"/>
        <end position="1173"/>
    </location>
</feature>
<feature type="transmembrane region" description="Helical" evidence="3">
    <location>
        <begin position="1202"/>
        <end position="1224"/>
    </location>
</feature>
<dbReference type="InterPro" id="IPR002641">
    <property type="entry name" value="PNPLA_dom"/>
</dbReference>
<protein>
    <submittedName>
        <fullName evidence="5">Patatin-related protein</fullName>
    </submittedName>
</protein>
<keyword evidence="1 2" id="KW-0443">Lipid metabolism</keyword>
<evidence type="ECO:0000256" key="2">
    <source>
        <dbReference type="PROSITE-ProRule" id="PRU01161"/>
    </source>
</evidence>
<keyword evidence="2" id="KW-0442">Lipid degradation</keyword>
<feature type="transmembrane region" description="Helical" evidence="3">
    <location>
        <begin position="980"/>
        <end position="1000"/>
    </location>
</feature>
<dbReference type="NCBIfam" id="TIGR03607">
    <property type="entry name" value="patatin-like protein"/>
    <property type="match status" value="1"/>
</dbReference>
<gene>
    <name evidence="5" type="ordered locus">Mycch_1950</name>
</gene>
<evidence type="ECO:0000313" key="6">
    <source>
        <dbReference type="Proteomes" id="UP000006057"/>
    </source>
</evidence>
<dbReference type="HOGENOM" id="CLU_255436_0_0_11"/>
<dbReference type="PROSITE" id="PS51635">
    <property type="entry name" value="PNPLA"/>
    <property type="match status" value="1"/>
</dbReference>
<proteinExistence type="predicted"/>
<dbReference type="eggNOG" id="COG1752">
    <property type="taxonomic scope" value="Bacteria"/>
</dbReference>
<dbReference type="EMBL" id="CP003053">
    <property type="protein sequence ID" value="AFM16735.1"/>
    <property type="molecule type" value="Genomic_DNA"/>
</dbReference>
<organism evidence="5 6">
    <name type="scientific">Mycolicibacterium chubuense (strain NBB4)</name>
    <name type="common">Mycobacterium chubuense</name>
    <dbReference type="NCBI Taxonomy" id="710421"/>
    <lineage>
        <taxon>Bacteria</taxon>
        <taxon>Bacillati</taxon>
        <taxon>Actinomycetota</taxon>
        <taxon>Actinomycetes</taxon>
        <taxon>Mycobacteriales</taxon>
        <taxon>Mycobacteriaceae</taxon>
        <taxon>Mycolicibacterium</taxon>
    </lineage>
</organism>
<reference evidence="5 6" key="1">
    <citation type="submission" date="2012-06" db="EMBL/GenBank/DDBJ databases">
        <title>Complete sequence of chromosome of Mycobacterium chubuense NBB4.</title>
        <authorList>
            <consortium name="US DOE Joint Genome Institute"/>
            <person name="Lucas S."/>
            <person name="Han J."/>
            <person name="Lapidus A."/>
            <person name="Cheng J.-F."/>
            <person name="Goodwin L."/>
            <person name="Pitluck S."/>
            <person name="Peters L."/>
            <person name="Mikhailova N."/>
            <person name="Teshima H."/>
            <person name="Detter J.C."/>
            <person name="Han C."/>
            <person name="Tapia R."/>
            <person name="Land M."/>
            <person name="Hauser L."/>
            <person name="Kyrpides N."/>
            <person name="Ivanova N."/>
            <person name="Pagani I."/>
            <person name="Mattes T."/>
            <person name="Holmes A."/>
            <person name="Rutledge P."/>
            <person name="Paulsen I."/>
            <person name="Coleman N."/>
            <person name="Woyke T."/>
        </authorList>
    </citation>
    <scope>NUCLEOTIDE SEQUENCE [LARGE SCALE GENOMIC DNA]</scope>
    <source>
        <strain evidence="5 6">NBB4</strain>
    </source>
</reference>